<organism evidence="2 3">
    <name type="scientific">Vibrio proteolyticus NBRC 13287</name>
    <dbReference type="NCBI Taxonomy" id="1219065"/>
    <lineage>
        <taxon>Bacteria</taxon>
        <taxon>Pseudomonadati</taxon>
        <taxon>Pseudomonadota</taxon>
        <taxon>Gammaproteobacteria</taxon>
        <taxon>Vibrionales</taxon>
        <taxon>Vibrionaceae</taxon>
        <taxon>Vibrio</taxon>
    </lineage>
</organism>
<sequence>MTLASCGGGGGGGSKKDSTPPDRATGTISGKVYDAPVSGATVSVWEYKDGKLGRKLGESKSDQSGYYSVPVKSSSMPVYVKASGGAYRDPITEEVISASNGKTMTMSSVANFSEGTSQSIMLTPLSNMATGLAEYKIERGESATNAVTSSVNTISDMYGFDVNETTPIDITKGGQSSNATDGHKYGALLTAYSSYAKDLIDRYPTEESKTLYTSMHLSDIQYRDIRSDGVLDGKEADANGVELGMSFGQVDVNSELYTNVLSQHVMIVVNDPALNVSGTKPSEYRDFSEQLNKLGTPNGNGGALPPRDEVAIDQDAPTVTRNSDSVLAGDAKIIIDLKDDVGVKDLTVKLQLETASGWSEEMQCTDGYMEQYCKLDLTDFTSGIRATQASVEVDTFTIDRDYPTPDEGEPFILGARLVVYAEDVLGNYHESNSGVLLPFFWDNVKPVIEVESSPTINSTNDSYNLQGWAMDSTSEIASLTISLGEDDFRDITCREPAGEKCAFNEPYPATGFGAATTFTITATDAQGNETRKEWVVTKDNSPPTQSVTYPNIDDAQMAFISIAPDGSRGLTELKDYTSNTFTESNISTTQDHLKVDFVYARSGLKAVHQDIDFADFNASALTTLKNNHIPYIKVKVQDDNFDVEGGAQGTSAEDLKVTVRYYVKSPTDNDYNIAGQVSSHDAFSKPTGAIPHEEIIKNGEEPLSYLNYYVPFVQELLEDNYASVPERSEQKITITTEDRSGNLSDVSTIYFRSTFDLPTFNVVTPFANALVELRGLNSKGNFDSNPVASCTTRLVEGTTDVATCQLRSDLGAYQFLQLKLSNPGAGKAYYYQWSNKTRRDVDLSNAHLGAYFDALNPPSTIYLTELSAYHTGLFDYIWSQQSEHTYADAKAYLQQVVNALASKSNASFFGFDPVLTGYATNEDLKEILLNDEFFHRFIVEGLLDLTGGSSRISSVEYAAAFYDDLAADGKADGVNGQGQQIFVNGDKVTSETYRQVLAMAVNNVMTSFGISVRDALEWADVIAKAYPSITVNNASQNIFTQSGGSIDGEAPSPTVTASAVAGTGSVYKADNETYVAGLVKFNVQIEDASKIKNSPIPIFSALWRPLNGSDTKAFEKQLKTGTDYQRSESFDLNTKDEDSYPGIDQLTVAVEAEDVEGNNHNPPHYTVFVVDNDYPSVEYKLPAGVSNADTYLNIQGQIPLRFAVTDRVGDIPDERKVLFVSKDDPSKTKVFTKDELKNVGKDTTLELCLSCEGESKHTLDNGNWKVYFVAEDKLQNKRDQNTYGVETFTVNIDSTSPVARSEGTAEIPKVLGGNDEWPPRSLILLADDGQSPLSEISVKYKAPLSEVVDLVQCADDLSTETAPACLIAEQPDVKVRLIARNINASVDGVHQFFVVAKNAAVPAGTSSQGVLTFTPDIVGPAMMLDTPWARDTISTQGNVLGKSFDVHFTSITDASGVEAVSLYQKHTDGSEDTLVKEQVLSTQPVGSYKLNVAESEANNIDLKGSESDKVYLYVKAKDKKGFESELPSRQVRIDRNGPTLSLNVADISKNYFYTKNGYEFTLNAVDYDGSNLDNQSNDGVNKDTIRYWIYPVDQTKPDIDGTTPSGDEKRLINVLAESDVTLHVEASNTRGFSNSQSFNIRVDNNVPDIKELQASYKADSSLISDGGFVNQTGDIVFTLRAEDISGTKTPEAFYKFNGGASIPLAMQKGEDNQWSVTLGIDKTSQDGLYTFEFSVEDNVVYPGNMQSNPNTAKRTYTLNVQREGVALTKVTSPANFATYISGKSLNVEFEHSGEAQVEKLECWIRDSWNGSGNQVPDNQDPPYQLVLPSDKSYSCQLEGIAGQSMKNPVLITRTFTQNKAEKVSLFSFAGLDTSVPTVVKDEADSNWVNGEYFLNASSVFTIDGKQKFVTKLKFSDDFSGVYSEEAVGSSAGKPTLSKVSAQDILLSKDKCEPLSDGGLACEFSGEVNSLLPGTNPTGKFEFAVKALEDKAGNKADPQSITIVRPRGQIEASIEDPLAGSSIAATVGTILKVKFKYKAYEGSNVSDYTVSVDGQSYVFSEDTSSRFGQASDCGSGYFCNTFNYKLSSSDIEKPKLNIVVEVTDVWGLTSTPQEVSVELDGKAPVLEVVQFEPAVASSGQSIELTAQFSEVVASVEGSLGAEGGIPNVVQWTRDSVNMMLWHGVVTTPVVGDNVTDLTLKIDNYSDLAGNKGEANNSFRLPLLPTLAVNTINDVNSTNVSSVVISGTSTRFSDGDKLALHFYSQDSDITHQVGGSLEAMVSNHAWQTTVDLSTVADGELSVKAEGTNAKGVKVQSEPVLFNLSATPPNIVSNDISLDQIPVVNGQENTVTLTFSKPVKDVSAKLGEVNISFSSGEEYLKTWVGSVTPQLKAGEVSQRVVVQTGYSDLAGNTGASQEALFNVQPELFVNTITADDVILVDEAQALVLTGSALGFEQGDTLSITLSGANSETTTIEATFSSDSEWSSSPVDIADWGEGNVSVTVSGSNQNGTSANASREATMSGTQPALSNVTFNPTHQVSGESVNVSLTFNKKVSGVKATLGSADVQLTANPEGTVWNGNVVVPSVDATDAVALTVTDYQDEYGNIGSANSDYSLAYSPQMAVTVMPDQVNESDAKSVVISGTFTHVASSTMTLQLKGATQQTAAQPLNYDANAGTWASSAYDISGFTDGPITLIFGGNVTAANSITVNASELAPADKTLTLNQQKPGVSNISVDTLRDGSAAVVNVTFSESVTEGAVTIAGVNTTLTGSGSTWTATTTSEIALSATQETVNVEVSGFKNDAENTLDTHSQTVNTPVTWALTPNQDTPYSQEEAKSVVISGQTTGLAAGTSITVVAKQAGSTLQSETAQVLSDGQWSVSFDLSASDGEVSVQASATRNTQTFESETPTLQLDTQAPSVDGIP</sequence>
<dbReference type="STRING" id="1219065.VPR01S_13_00010"/>
<accession>U3A4U5</accession>
<evidence type="ECO:0008006" key="4">
    <source>
        <dbReference type="Google" id="ProtNLM"/>
    </source>
</evidence>
<feature type="compositionally biased region" description="Gly residues" evidence="1">
    <location>
        <begin position="1"/>
        <end position="13"/>
    </location>
</feature>
<comment type="caution">
    <text evidence="2">The sequence shown here is derived from an EMBL/GenBank/DDBJ whole genome shotgun (WGS) entry which is preliminary data.</text>
</comment>
<proteinExistence type="predicted"/>
<feature type="compositionally biased region" description="Polar residues" evidence="1">
    <location>
        <begin position="2895"/>
        <end position="2914"/>
    </location>
</feature>
<feature type="region of interest" description="Disordered" evidence="1">
    <location>
        <begin position="2895"/>
        <end position="2920"/>
    </location>
</feature>
<evidence type="ECO:0000313" key="2">
    <source>
        <dbReference type="EMBL" id="GAD68337.1"/>
    </source>
</evidence>
<feature type="non-terminal residue" evidence="2">
    <location>
        <position position="2920"/>
    </location>
</feature>
<keyword evidence="3" id="KW-1185">Reference proteome</keyword>
<evidence type="ECO:0000313" key="3">
    <source>
        <dbReference type="Proteomes" id="UP000016570"/>
    </source>
</evidence>
<evidence type="ECO:0000256" key="1">
    <source>
        <dbReference type="SAM" id="MobiDB-lite"/>
    </source>
</evidence>
<reference evidence="2 3" key="1">
    <citation type="submission" date="2013-09" db="EMBL/GenBank/DDBJ databases">
        <title>Whole genome shotgun sequence of Vibrio proteolyticus NBRC 13287.</title>
        <authorList>
            <person name="Isaki S."/>
            <person name="Hosoyama A."/>
            <person name="Numata M."/>
            <person name="Hashimoto M."/>
            <person name="Hosoyama Y."/>
            <person name="Tsuchikane K."/>
            <person name="Noguchi M."/>
            <person name="Hirakata S."/>
            <person name="Ichikawa N."/>
            <person name="Ohji S."/>
            <person name="Yamazoe A."/>
            <person name="Fujita N."/>
        </authorList>
    </citation>
    <scope>NUCLEOTIDE SEQUENCE [LARGE SCALE GENOMIC DNA]</scope>
    <source>
        <strain evidence="2 3">NBRC 13287</strain>
    </source>
</reference>
<dbReference type="Gene3D" id="2.60.40.10">
    <property type="entry name" value="Immunoglobulins"/>
    <property type="match status" value="2"/>
</dbReference>
<protein>
    <recommendedName>
        <fullName evidence="4">Bacterial Ig-like domain-containing protein</fullName>
    </recommendedName>
</protein>
<dbReference type="eggNOG" id="COG2911">
    <property type="taxonomic scope" value="Bacteria"/>
</dbReference>
<dbReference type="EMBL" id="BATJ01000013">
    <property type="protein sequence ID" value="GAD68337.1"/>
    <property type="molecule type" value="Genomic_DNA"/>
</dbReference>
<dbReference type="InterPro" id="IPR013783">
    <property type="entry name" value="Ig-like_fold"/>
</dbReference>
<gene>
    <name evidence="2" type="ORF">VPR01S_13_00010</name>
</gene>
<feature type="region of interest" description="Disordered" evidence="1">
    <location>
        <begin position="1"/>
        <end position="31"/>
    </location>
</feature>
<name>U3A4U5_VIBPR</name>
<dbReference type="NCBIfam" id="NF032891">
    <property type="entry name" value="tail_200_repeat"/>
    <property type="match status" value="3"/>
</dbReference>
<dbReference type="RefSeq" id="WP_021706308.1">
    <property type="nucleotide sequence ID" value="NZ_BATJ01000013.1"/>
</dbReference>
<dbReference type="Proteomes" id="UP000016570">
    <property type="component" value="Unassembled WGS sequence"/>
</dbReference>